<dbReference type="PANTHER" id="PTHR31250">
    <property type="entry name" value="IQ DOMAIN-CONTAINING PROTEIN IQM3"/>
    <property type="match status" value="1"/>
</dbReference>
<evidence type="ECO:0000256" key="1">
    <source>
        <dbReference type="ARBA" id="ARBA00004123"/>
    </source>
</evidence>
<keyword evidence="3" id="KW-0963">Cytoplasm</keyword>
<dbReference type="InterPro" id="IPR044159">
    <property type="entry name" value="IQM"/>
</dbReference>
<dbReference type="GO" id="GO:0005737">
    <property type="term" value="C:cytoplasm"/>
    <property type="evidence" value="ECO:0007669"/>
    <property type="project" value="UniProtKB-SubCell"/>
</dbReference>
<comment type="subcellular location">
    <subcellularLocation>
        <location evidence="2">Cytoplasm</location>
    </subcellularLocation>
    <subcellularLocation>
        <location evidence="1">Nucleus</location>
    </subcellularLocation>
</comment>
<dbReference type="EMBL" id="BT122729">
    <property type="protein sequence ID" value="ADE76090.1"/>
    <property type="molecule type" value="mRNA"/>
</dbReference>
<accession>D5A971</accession>
<evidence type="ECO:0000256" key="4">
    <source>
        <dbReference type="ARBA" id="ARBA00023242"/>
    </source>
</evidence>
<dbReference type="GO" id="GO:0005634">
    <property type="term" value="C:nucleus"/>
    <property type="evidence" value="ECO:0007669"/>
    <property type="project" value="UniProtKB-SubCell"/>
</dbReference>
<dbReference type="OMA" id="WHTIDSL"/>
<evidence type="ECO:0000313" key="5">
    <source>
        <dbReference type="EMBL" id="ADE76090.1"/>
    </source>
</evidence>
<dbReference type="PROSITE" id="PS50096">
    <property type="entry name" value="IQ"/>
    <property type="match status" value="1"/>
</dbReference>
<protein>
    <submittedName>
        <fullName evidence="5">Uncharacterized protein</fullName>
    </submittedName>
</protein>
<reference evidence="5" key="1">
    <citation type="submission" date="2010-04" db="EMBL/GenBank/DDBJ databases">
        <authorList>
            <person name="Reid K.E."/>
            <person name="Liao N."/>
            <person name="Chan S."/>
            <person name="Docking R."/>
            <person name="Taylor G."/>
            <person name="Moore R."/>
            <person name="Mayo M."/>
            <person name="Munro S."/>
            <person name="King J."/>
            <person name="Yanchuk A."/>
            <person name="Holt R."/>
            <person name="Jones S."/>
            <person name="Marra M."/>
            <person name="Ritland C.E."/>
            <person name="Ritland K."/>
            <person name="Bohlmann J."/>
        </authorList>
    </citation>
    <scope>NUCLEOTIDE SEQUENCE</scope>
    <source>
        <tissue evidence="5">Buds collected with no treatment. Collection October 2007</tissue>
    </source>
</reference>
<sequence length="144" mass="16996">MNSTSFKQNDLEVSSASDIMKDGDKDAAAIKVQKVYRSYRTRRNLADWAVLSDELWWHTIDSLILKINLSYDTSKPETAISRWSRARLRAAKVGKGLSKDENARELAIQHWLEAIDPRHRYGRNLHKYYNEWVKRDTTQPFFHW</sequence>
<dbReference type="PANTHER" id="PTHR31250:SF27">
    <property type="entry name" value="IQ DOMAIN-CONTAINING PROTEIN IQM5"/>
    <property type="match status" value="1"/>
</dbReference>
<evidence type="ECO:0000256" key="2">
    <source>
        <dbReference type="ARBA" id="ARBA00004496"/>
    </source>
</evidence>
<proteinExistence type="evidence at transcript level"/>
<dbReference type="AlphaFoldDB" id="D5A971"/>
<evidence type="ECO:0000256" key="3">
    <source>
        <dbReference type="ARBA" id="ARBA00022490"/>
    </source>
</evidence>
<organism evidence="5">
    <name type="scientific">Picea sitchensis</name>
    <name type="common">Sitka spruce</name>
    <name type="synonym">Pinus sitchensis</name>
    <dbReference type="NCBI Taxonomy" id="3332"/>
    <lineage>
        <taxon>Eukaryota</taxon>
        <taxon>Viridiplantae</taxon>
        <taxon>Streptophyta</taxon>
        <taxon>Embryophyta</taxon>
        <taxon>Tracheophyta</taxon>
        <taxon>Spermatophyta</taxon>
        <taxon>Pinopsida</taxon>
        <taxon>Pinidae</taxon>
        <taxon>Conifers I</taxon>
        <taxon>Pinales</taxon>
        <taxon>Pinaceae</taxon>
        <taxon>Picea</taxon>
    </lineage>
</organism>
<name>D5A971_PICSI</name>
<keyword evidence="4" id="KW-0539">Nucleus</keyword>